<gene>
    <name evidence="9" type="ORF">E5288_WYG008900</name>
</gene>
<evidence type="ECO:0000256" key="4">
    <source>
        <dbReference type="ARBA" id="ARBA00018752"/>
    </source>
</evidence>
<comment type="function">
    <text evidence="5">Catalyzes the hydrolysis of triacylglycerols to yield free fatty acids, diacylglycerol, monoacylglycerol, and glycerol. Shows a preferential hydrolysis at the sn-3 position of triacylglycerol.</text>
</comment>
<comment type="similarity">
    <text evidence="2">Belongs to the AB hydrolase superfamily. Lipase family.</text>
</comment>
<dbReference type="SUPFAM" id="SSF53474">
    <property type="entry name" value="alpha/beta-Hydrolases"/>
    <property type="match status" value="1"/>
</dbReference>
<evidence type="ECO:0000256" key="7">
    <source>
        <dbReference type="ARBA" id="ARBA00051822"/>
    </source>
</evidence>
<reference evidence="9" key="1">
    <citation type="submission" date="2019-10" db="EMBL/GenBank/DDBJ databases">
        <title>The sequence and de novo assembly of the wild yak genome.</title>
        <authorList>
            <person name="Liu Y."/>
        </authorList>
    </citation>
    <scope>NUCLEOTIDE SEQUENCE [LARGE SCALE GENOMIC DNA]</scope>
    <source>
        <strain evidence="9">WY2019</strain>
    </source>
</reference>
<dbReference type="Gene3D" id="3.40.50.1820">
    <property type="entry name" value="alpha/beta hydrolase"/>
    <property type="match status" value="1"/>
</dbReference>
<evidence type="ECO:0000259" key="8">
    <source>
        <dbReference type="Pfam" id="PF04083"/>
    </source>
</evidence>
<dbReference type="FunFam" id="3.40.50.1820:FF:000012">
    <property type="entry name" value="Lipase"/>
    <property type="match status" value="1"/>
</dbReference>
<protein>
    <recommendedName>
        <fullName evidence="4">Gastric triacylglycerol lipase</fullName>
        <ecNumber evidence="3">3.1.1.3</ecNumber>
    </recommendedName>
</protein>
<keyword evidence="10" id="KW-1185">Reference proteome</keyword>
<comment type="catalytic activity">
    <reaction evidence="7">
        <text>1,2,3-trioctanoylglycerol + H2O = 1,2-dioctanoyl-sn-glycerol + octanoate + H(+)</text>
        <dbReference type="Rhea" id="RHEA:40047"/>
        <dbReference type="ChEBI" id="CHEBI:15377"/>
        <dbReference type="ChEBI" id="CHEBI:15378"/>
        <dbReference type="ChEBI" id="CHEBI:25646"/>
        <dbReference type="ChEBI" id="CHEBI:76978"/>
        <dbReference type="ChEBI" id="CHEBI:76979"/>
    </reaction>
    <physiologicalReaction direction="left-to-right" evidence="7">
        <dbReference type="Rhea" id="RHEA:40048"/>
    </physiologicalReaction>
</comment>
<dbReference type="Proteomes" id="UP000322234">
    <property type="component" value="Unassembled WGS sequence"/>
</dbReference>
<comment type="caution">
    <text evidence="9">The sequence shown here is derived from an EMBL/GenBank/DDBJ whole genome shotgun (WGS) entry which is preliminary data.</text>
</comment>
<dbReference type="GO" id="GO:0006629">
    <property type="term" value="P:lipid metabolic process"/>
    <property type="evidence" value="ECO:0007669"/>
    <property type="project" value="InterPro"/>
</dbReference>
<dbReference type="Pfam" id="PF04083">
    <property type="entry name" value="Abhydro_lipase"/>
    <property type="match status" value="1"/>
</dbReference>
<evidence type="ECO:0000256" key="3">
    <source>
        <dbReference type="ARBA" id="ARBA00013279"/>
    </source>
</evidence>
<dbReference type="GO" id="GO:0004806">
    <property type="term" value="F:triacylglycerol lipase activity"/>
    <property type="evidence" value="ECO:0007669"/>
    <property type="project" value="UniProtKB-EC"/>
</dbReference>
<evidence type="ECO:0000313" key="9">
    <source>
        <dbReference type="EMBL" id="MXQ80536.1"/>
    </source>
</evidence>
<comment type="catalytic activity">
    <reaction evidence="6">
        <text>1,2,3-tri-(9Z-octadecenoyl)-glycerol + H2O = 1,2-di-(9Z-octadecenoyl)-sn-glycerol + (9Z)-octadecenoate + H(+)</text>
        <dbReference type="Rhea" id="RHEA:39931"/>
        <dbReference type="ChEBI" id="CHEBI:15377"/>
        <dbReference type="ChEBI" id="CHEBI:15378"/>
        <dbReference type="ChEBI" id="CHEBI:30823"/>
        <dbReference type="ChEBI" id="CHEBI:52333"/>
        <dbReference type="ChEBI" id="CHEBI:53753"/>
    </reaction>
    <physiologicalReaction direction="left-to-right" evidence="6">
        <dbReference type="Rhea" id="RHEA:39932"/>
    </physiologicalReaction>
</comment>
<dbReference type="InterPro" id="IPR029058">
    <property type="entry name" value="AB_hydrolase_fold"/>
</dbReference>
<dbReference type="EMBL" id="VBQZ03000005">
    <property type="protein sequence ID" value="MXQ80536.1"/>
    <property type="molecule type" value="Genomic_DNA"/>
</dbReference>
<evidence type="ECO:0000256" key="5">
    <source>
        <dbReference type="ARBA" id="ARBA00045163"/>
    </source>
</evidence>
<dbReference type="PANTHER" id="PTHR11005">
    <property type="entry name" value="LYSOSOMAL ACID LIPASE-RELATED"/>
    <property type="match status" value="1"/>
</dbReference>
<evidence type="ECO:0000256" key="1">
    <source>
        <dbReference type="ARBA" id="ARBA00001024"/>
    </source>
</evidence>
<name>A0A6B0QW53_9CETA</name>
<evidence type="ECO:0000256" key="2">
    <source>
        <dbReference type="ARBA" id="ARBA00010701"/>
    </source>
</evidence>
<comment type="catalytic activity">
    <reaction evidence="1">
        <text>a triacylglycerol + H2O = a diacylglycerol + a fatty acid + H(+)</text>
        <dbReference type="Rhea" id="RHEA:12044"/>
        <dbReference type="ChEBI" id="CHEBI:15377"/>
        <dbReference type="ChEBI" id="CHEBI:15378"/>
        <dbReference type="ChEBI" id="CHEBI:17855"/>
        <dbReference type="ChEBI" id="CHEBI:18035"/>
        <dbReference type="ChEBI" id="CHEBI:28868"/>
        <dbReference type="EC" id="3.1.1.3"/>
    </reaction>
</comment>
<evidence type="ECO:0000256" key="6">
    <source>
        <dbReference type="ARBA" id="ARBA00050265"/>
    </source>
</evidence>
<evidence type="ECO:0000313" key="10">
    <source>
        <dbReference type="Proteomes" id="UP000322234"/>
    </source>
</evidence>
<sequence length="729" mass="83140">MAIPPDFVENQPSGREISAYHWRKTKNQSPHEFGHIGVVKNFIQQLSKTLVKTVLPRIFKTIPVGLTGCFKINGHLYELNAPTQVLRREKRIKFFTYPGSRKHPHLVTGLDFRGFEKGKTKQCSECQMDVESSEKFIDFASSNKMQGMFLVFIVIKRGQCLSNIWSAFLRGLMLIDKRSSEEISCTQLKENNQENRSVIKASNRQGSETRTRGYANKQKLCECLSSMCLEMHFVFLGKKPNNPEASMDVKTPPKTVTITFIHSFKISFMIKSESSPYISQIISYWSYPSEECEVIIADAYILQLNWIPNGKNGANYLDLFGEKEILPNTYINKIIGQKVCHCEVPGTICNNLLTLAYGYEPQNLNESQMISYWGYPSEMHKVITADGYILQVYRIPHGKNNANHLGQRPVVFLQHGLLGSATNWISNLPKNSLGFLLADAGYDVWLGNSRGNTWAQEHLYYSPDSPEFWAFSFDEMAEYDLPSTIDFILRRTGQKKLHYVGHSQGTTIGFIAFSTNPTLAEKIKVFYALAPVATVKYTKSLFNKLALIPHFLFKIIFGDKMFYPHTFLEQFLGVEMCSRETLDVLCKNALFAITGVDNKNFNMSRLDVYIAHNPAGTSVQNTLHWRQAVKSGKFQAFDWGAPYQNLMHYHQPTPPIYNLTAMNVPIAVWSADNDLLADPQDVDLLLSKLSNLIYHKEIPNYNHLDFIWAMDAPQEVYNEIVSLMAEDKK</sequence>
<feature type="domain" description="Partial AB-hydrolase lipase" evidence="8">
    <location>
        <begin position="367"/>
        <end position="428"/>
    </location>
</feature>
<dbReference type="InterPro" id="IPR006693">
    <property type="entry name" value="AB_hydrolase_lipase"/>
</dbReference>
<dbReference type="AlphaFoldDB" id="A0A6B0QW53"/>
<proteinExistence type="inferred from homology"/>
<dbReference type="EC" id="3.1.1.3" evidence="3"/>
<accession>A0A6B0QW53</accession>
<organism evidence="9 10">
    <name type="scientific">Bos mutus</name>
    <name type="common">wild yak</name>
    <dbReference type="NCBI Taxonomy" id="72004"/>
    <lineage>
        <taxon>Eukaryota</taxon>
        <taxon>Metazoa</taxon>
        <taxon>Chordata</taxon>
        <taxon>Craniata</taxon>
        <taxon>Vertebrata</taxon>
        <taxon>Euteleostomi</taxon>
        <taxon>Mammalia</taxon>
        <taxon>Eutheria</taxon>
        <taxon>Laurasiatheria</taxon>
        <taxon>Artiodactyla</taxon>
        <taxon>Ruminantia</taxon>
        <taxon>Pecora</taxon>
        <taxon>Bovidae</taxon>
        <taxon>Bovinae</taxon>
        <taxon>Bos</taxon>
    </lineage>
</organism>